<name>W2UYV7_9RICK</name>
<protein>
    <submittedName>
        <fullName evidence="1">Uncharacterized protein</fullName>
    </submittedName>
</protein>
<evidence type="ECO:0000313" key="1">
    <source>
        <dbReference type="EMBL" id="ETO91060.1"/>
    </source>
</evidence>
<organism evidence="1 2">
    <name type="scientific">Candidatus Xenolissoclinum pacificiensis L6</name>
    <dbReference type="NCBI Taxonomy" id="1401685"/>
    <lineage>
        <taxon>Bacteria</taxon>
        <taxon>Pseudomonadati</taxon>
        <taxon>Pseudomonadota</taxon>
        <taxon>Alphaproteobacteria</taxon>
        <taxon>Rickettsiales</taxon>
        <taxon>Anaplasmataceae</taxon>
        <taxon>Candidatus Xenolissoclinum</taxon>
    </lineage>
</organism>
<sequence length="40" mass="4530">MGLFGGVMITILCLLDGVRFCICTYFLDQLSIFIEKLDDI</sequence>
<comment type="caution">
    <text evidence="1">The sequence shown here is derived from an EMBL/GenBank/DDBJ whole genome shotgun (WGS) entry which is preliminary data.</text>
</comment>
<dbReference type="Proteomes" id="UP000018951">
    <property type="component" value="Unassembled WGS sequence"/>
</dbReference>
<gene>
    <name evidence="1" type="ORF">P857_135</name>
</gene>
<keyword evidence="2" id="KW-1185">Reference proteome</keyword>
<proteinExistence type="predicted"/>
<dbReference type="EMBL" id="AXCJ01000009">
    <property type="protein sequence ID" value="ETO91060.1"/>
    <property type="molecule type" value="Genomic_DNA"/>
</dbReference>
<reference evidence="1 2" key="1">
    <citation type="journal article" date="2013" name="PLoS ONE">
        <title>Bacterial endosymbiosis in a chordate host: long-term co-evolution and conservation of secondary metabolism.</title>
        <authorList>
            <person name="Kwan J.C."/>
            <person name="Schmidt E.W."/>
        </authorList>
    </citation>
    <scope>NUCLEOTIDE SEQUENCE [LARGE SCALE GENOMIC DNA]</scope>
    <source>
        <strain evidence="2">L6</strain>
    </source>
</reference>
<evidence type="ECO:0000313" key="2">
    <source>
        <dbReference type="Proteomes" id="UP000018951"/>
    </source>
</evidence>
<accession>W2UYV7</accession>
<dbReference type="AlphaFoldDB" id="W2UYV7"/>